<keyword evidence="4" id="KW-1015">Disulfide bond</keyword>
<evidence type="ECO:0000256" key="5">
    <source>
        <dbReference type="SAM" id="SignalP"/>
    </source>
</evidence>
<dbReference type="GO" id="GO:0030154">
    <property type="term" value="P:cell differentiation"/>
    <property type="evidence" value="ECO:0007669"/>
    <property type="project" value="UniProtKB-ARBA"/>
</dbReference>
<evidence type="ECO:0008006" key="10">
    <source>
        <dbReference type="Google" id="ProtNLM"/>
    </source>
</evidence>
<name>A0A452IF29_9SAUR</name>
<dbReference type="PANTHER" id="PTHR20914:SF30">
    <property type="entry name" value="LY6_PLAUR DOMAIN CONTAINING 9"/>
    <property type="match status" value="1"/>
</dbReference>
<accession>A0A452IF29</accession>
<reference evidence="9" key="1">
    <citation type="journal article" date="2017" name="PLoS ONE">
        <title>The Agassiz's desert tortoise genome provides a resource for the conservation of a threatened species.</title>
        <authorList>
            <person name="Tollis M."/>
            <person name="DeNardo D.F."/>
            <person name="Cornelius J.A."/>
            <person name="Dolby G.A."/>
            <person name="Edwards T."/>
            <person name="Henen B.T."/>
            <person name="Karl A.E."/>
            <person name="Murphy R.W."/>
            <person name="Kusumi K."/>
        </authorList>
    </citation>
    <scope>NUCLEOTIDE SEQUENCE [LARGE SCALE GENOMIC DNA]</scope>
</reference>
<dbReference type="InterPro" id="IPR050918">
    <property type="entry name" value="CNF-like_PLA2_Inhibitor"/>
</dbReference>
<sequence>MKSSLAICVLAALLVVGASLRCEVCSALGTSCTGELQTCTTGQDYCAVGLVEITTGVTKTQRIVKSCMTSTECNAGLISANFGTGLATRMSVACCVGDACSPTPVAVPPADHTPNGRSCPACYPLSSLQCSEETINCTGSDTRCLEVTATVTNGGMTASTTMKGCASESFCAQTKAGAGTLAGVSGDLTLKCKARGTAPGPAGLLIPAIAGLLLLKVFS</sequence>
<keyword evidence="3" id="KW-0964">Secreted</keyword>
<evidence type="ECO:0000313" key="9">
    <source>
        <dbReference type="Proteomes" id="UP000291020"/>
    </source>
</evidence>
<reference evidence="8" key="3">
    <citation type="submission" date="2025-09" db="UniProtKB">
        <authorList>
            <consortium name="Ensembl"/>
        </authorList>
    </citation>
    <scope>IDENTIFICATION</scope>
</reference>
<dbReference type="PANTHER" id="PTHR20914">
    <property type="entry name" value="LY6/PLAUR DOMAIN-CONTAINING PROTEIN 8"/>
    <property type="match status" value="1"/>
</dbReference>
<keyword evidence="5" id="KW-0732">Signal</keyword>
<dbReference type="AlphaFoldDB" id="A0A452IF29"/>
<organism evidence="8 9">
    <name type="scientific">Gopherus agassizii</name>
    <name type="common">Agassiz's desert tortoise</name>
    <dbReference type="NCBI Taxonomy" id="38772"/>
    <lineage>
        <taxon>Eukaryota</taxon>
        <taxon>Metazoa</taxon>
        <taxon>Chordata</taxon>
        <taxon>Craniata</taxon>
        <taxon>Vertebrata</taxon>
        <taxon>Euteleostomi</taxon>
        <taxon>Archelosauria</taxon>
        <taxon>Testudinata</taxon>
        <taxon>Testudines</taxon>
        <taxon>Cryptodira</taxon>
        <taxon>Durocryptodira</taxon>
        <taxon>Testudinoidea</taxon>
        <taxon>Testudinidae</taxon>
        <taxon>Gopherus</taxon>
    </lineage>
</organism>
<dbReference type="SUPFAM" id="SSF57302">
    <property type="entry name" value="Snake toxin-like"/>
    <property type="match status" value="2"/>
</dbReference>
<proteinExistence type="inferred from homology"/>
<feature type="domain" description="Phospholipase A2 inhibitor N-terminal" evidence="7">
    <location>
        <begin position="21"/>
        <end position="101"/>
    </location>
</feature>
<reference evidence="8" key="2">
    <citation type="submission" date="2025-08" db="UniProtKB">
        <authorList>
            <consortium name="Ensembl"/>
        </authorList>
    </citation>
    <scope>IDENTIFICATION</scope>
</reference>
<dbReference type="STRING" id="38772.ENSGAGP00000026481"/>
<dbReference type="Ensembl" id="ENSGAGT00000030099.1">
    <property type="protein sequence ID" value="ENSGAGP00000026481.1"/>
    <property type="gene ID" value="ENSGAGG00000019298.1"/>
</dbReference>
<dbReference type="Pfam" id="PF02988">
    <property type="entry name" value="PLA2_inh"/>
    <property type="match status" value="1"/>
</dbReference>
<dbReference type="InterPro" id="IPR004126">
    <property type="entry name" value="PLipase_A2_inh_N"/>
</dbReference>
<dbReference type="Pfam" id="PF00021">
    <property type="entry name" value="UPAR_LY6"/>
    <property type="match status" value="1"/>
</dbReference>
<feature type="signal peptide" evidence="5">
    <location>
        <begin position="1"/>
        <end position="19"/>
    </location>
</feature>
<evidence type="ECO:0000259" key="6">
    <source>
        <dbReference type="Pfam" id="PF00021"/>
    </source>
</evidence>
<dbReference type="CDD" id="cd23588">
    <property type="entry name" value="TFP_LU_ECD_PLIG"/>
    <property type="match status" value="1"/>
</dbReference>
<evidence type="ECO:0000256" key="2">
    <source>
        <dbReference type="ARBA" id="ARBA00006570"/>
    </source>
</evidence>
<evidence type="ECO:0000256" key="4">
    <source>
        <dbReference type="ARBA" id="ARBA00023157"/>
    </source>
</evidence>
<dbReference type="Gene3D" id="2.10.60.10">
    <property type="entry name" value="CD59"/>
    <property type="match status" value="2"/>
</dbReference>
<evidence type="ECO:0000256" key="3">
    <source>
        <dbReference type="ARBA" id="ARBA00022525"/>
    </source>
</evidence>
<comment type="subcellular location">
    <subcellularLocation>
        <location evidence="1">Secreted</location>
    </subcellularLocation>
</comment>
<feature type="chain" id="PRO_5019001155" description="UPAR/Ly6 domain-containing protein" evidence="5">
    <location>
        <begin position="20"/>
        <end position="219"/>
    </location>
</feature>
<dbReference type="CDD" id="cd23572">
    <property type="entry name" value="TFP_LU_ECD_PINLYP_rpt2"/>
    <property type="match status" value="1"/>
</dbReference>
<dbReference type="InterPro" id="IPR016054">
    <property type="entry name" value="LY6_UPA_recep-like"/>
</dbReference>
<dbReference type="Proteomes" id="UP000291020">
    <property type="component" value="Unassembled WGS sequence"/>
</dbReference>
<dbReference type="InterPro" id="IPR045860">
    <property type="entry name" value="Snake_toxin-like_sf"/>
</dbReference>
<keyword evidence="9" id="KW-1185">Reference proteome</keyword>
<evidence type="ECO:0000259" key="7">
    <source>
        <dbReference type="Pfam" id="PF02988"/>
    </source>
</evidence>
<dbReference type="GO" id="GO:0004859">
    <property type="term" value="F:phospholipase inhibitor activity"/>
    <property type="evidence" value="ECO:0007669"/>
    <property type="project" value="InterPro"/>
</dbReference>
<protein>
    <recommendedName>
        <fullName evidence="10">UPAR/Ly6 domain-containing protein</fullName>
    </recommendedName>
</protein>
<evidence type="ECO:0000256" key="1">
    <source>
        <dbReference type="ARBA" id="ARBA00004613"/>
    </source>
</evidence>
<comment type="similarity">
    <text evidence="2">Belongs to the CNF-like-inhibitor family.</text>
</comment>
<dbReference type="GO" id="GO:0005576">
    <property type="term" value="C:extracellular region"/>
    <property type="evidence" value="ECO:0007669"/>
    <property type="project" value="UniProtKB-SubCell"/>
</dbReference>
<feature type="domain" description="UPAR/Ly6" evidence="6">
    <location>
        <begin position="116"/>
        <end position="176"/>
    </location>
</feature>
<evidence type="ECO:0000313" key="8">
    <source>
        <dbReference type="Ensembl" id="ENSGAGP00000026481.1"/>
    </source>
</evidence>